<dbReference type="Pfam" id="PF04050">
    <property type="entry name" value="Upf2"/>
    <property type="match status" value="1"/>
</dbReference>
<dbReference type="Gene3D" id="4.10.80.160">
    <property type="match status" value="1"/>
</dbReference>
<dbReference type="InterPro" id="IPR039762">
    <property type="entry name" value="Nmd2/UPF2"/>
</dbReference>
<dbReference type="InterPro" id="IPR007193">
    <property type="entry name" value="Upf2/Nmd2_C"/>
</dbReference>
<dbReference type="GO" id="GO:0005737">
    <property type="term" value="C:cytoplasm"/>
    <property type="evidence" value="ECO:0007669"/>
    <property type="project" value="UniProtKB-SubCell"/>
</dbReference>
<dbReference type="InterPro" id="IPR003890">
    <property type="entry name" value="MIF4G-like_typ-3"/>
</dbReference>
<keyword evidence="6" id="KW-1185">Reference proteome</keyword>
<dbReference type="EMBL" id="SPNW01000027">
    <property type="protein sequence ID" value="TIA89445.1"/>
    <property type="molecule type" value="Genomic_DNA"/>
</dbReference>
<dbReference type="AlphaFoldDB" id="A0A4T0FNR2"/>
<dbReference type="InterPro" id="IPR016024">
    <property type="entry name" value="ARM-type_fold"/>
</dbReference>
<name>A0A4T0FNR2_9BASI</name>
<gene>
    <name evidence="5" type="ORF">E3P99_02070</name>
</gene>
<protein>
    <recommendedName>
        <fullName evidence="4">MIF4G domain-containing protein</fullName>
    </recommendedName>
</protein>
<dbReference type="GO" id="GO:0035145">
    <property type="term" value="C:exon-exon junction complex"/>
    <property type="evidence" value="ECO:0007669"/>
    <property type="project" value="TreeGrafter"/>
</dbReference>
<evidence type="ECO:0000313" key="6">
    <source>
        <dbReference type="Proteomes" id="UP000310189"/>
    </source>
</evidence>
<dbReference type="SMART" id="SM00543">
    <property type="entry name" value="MIF4G"/>
    <property type="match status" value="3"/>
</dbReference>
<comment type="subcellular location">
    <subcellularLocation>
        <location evidence="1">Cytoplasm</location>
    </subcellularLocation>
</comment>
<feature type="compositionally biased region" description="Acidic residues" evidence="3">
    <location>
        <begin position="877"/>
        <end position="891"/>
    </location>
</feature>
<evidence type="ECO:0000256" key="1">
    <source>
        <dbReference type="ARBA" id="ARBA00004496"/>
    </source>
</evidence>
<comment type="caution">
    <text evidence="5">The sequence shown here is derived from an EMBL/GenBank/DDBJ whole genome shotgun (WGS) entry which is preliminary data.</text>
</comment>
<dbReference type="Gene3D" id="1.25.40.180">
    <property type="match status" value="3"/>
</dbReference>
<dbReference type="Pfam" id="PF02854">
    <property type="entry name" value="MIF4G"/>
    <property type="match status" value="2"/>
</dbReference>
<evidence type="ECO:0000256" key="3">
    <source>
        <dbReference type="SAM" id="MobiDB-lite"/>
    </source>
</evidence>
<dbReference type="PANTHER" id="PTHR12839">
    <property type="entry name" value="NONSENSE-MEDIATED MRNA DECAY PROTEIN 2 UP-FRAMESHIFT SUPPRESSOR 2"/>
    <property type="match status" value="1"/>
</dbReference>
<reference evidence="5 6" key="1">
    <citation type="submission" date="2019-03" db="EMBL/GenBank/DDBJ databases">
        <title>Sequencing 23 genomes of Wallemia ichthyophaga.</title>
        <authorList>
            <person name="Gostincar C."/>
        </authorList>
    </citation>
    <scope>NUCLEOTIDE SEQUENCE [LARGE SCALE GENOMIC DNA]</scope>
    <source>
        <strain evidence="5 6">EXF-5753</strain>
    </source>
</reference>
<evidence type="ECO:0000313" key="5">
    <source>
        <dbReference type="EMBL" id="TIA89445.1"/>
    </source>
</evidence>
<evidence type="ECO:0000259" key="4">
    <source>
        <dbReference type="SMART" id="SM00543"/>
    </source>
</evidence>
<dbReference type="SUPFAM" id="SSF48371">
    <property type="entry name" value="ARM repeat"/>
    <property type="match status" value="2"/>
</dbReference>
<feature type="compositionally biased region" description="Basic and acidic residues" evidence="3">
    <location>
        <begin position="378"/>
        <end position="410"/>
    </location>
</feature>
<feature type="compositionally biased region" description="Basic and acidic residues" evidence="3">
    <location>
        <begin position="946"/>
        <end position="957"/>
    </location>
</feature>
<proteinExistence type="predicted"/>
<keyword evidence="2" id="KW-0963">Cytoplasm</keyword>
<dbReference type="GO" id="GO:0003723">
    <property type="term" value="F:RNA binding"/>
    <property type="evidence" value="ECO:0007669"/>
    <property type="project" value="InterPro"/>
</dbReference>
<feature type="domain" description="MIF4G" evidence="4">
    <location>
        <begin position="37"/>
        <end position="295"/>
    </location>
</feature>
<feature type="region of interest" description="Disordered" evidence="3">
    <location>
        <begin position="872"/>
        <end position="965"/>
    </location>
</feature>
<accession>A0A4T0FNR2</accession>
<feature type="domain" description="MIF4G" evidence="4">
    <location>
        <begin position="435"/>
        <end position="626"/>
    </location>
</feature>
<dbReference type="GO" id="GO:0000184">
    <property type="term" value="P:nuclear-transcribed mRNA catabolic process, nonsense-mediated decay"/>
    <property type="evidence" value="ECO:0007669"/>
    <property type="project" value="InterPro"/>
</dbReference>
<evidence type="ECO:0000256" key="2">
    <source>
        <dbReference type="ARBA" id="ARBA00022490"/>
    </source>
</evidence>
<dbReference type="Proteomes" id="UP000310189">
    <property type="component" value="Unassembled WGS sequence"/>
</dbReference>
<organism evidence="5 6">
    <name type="scientific">Wallemia hederae</name>
    <dbReference type="NCBI Taxonomy" id="1540922"/>
    <lineage>
        <taxon>Eukaryota</taxon>
        <taxon>Fungi</taxon>
        <taxon>Dikarya</taxon>
        <taxon>Basidiomycota</taxon>
        <taxon>Wallemiomycotina</taxon>
        <taxon>Wallemiomycetes</taxon>
        <taxon>Wallemiales</taxon>
        <taxon>Wallemiaceae</taxon>
        <taxon>Wallemia</taxon>
    </lineage>
</organism>
<dbReference type="FunFam" id="1.25.40.180:FF:000037">
    <property type="entry name" value="Nonsense-mediated mRNA decay factor (Upf2)"/>
    <property type="match status" value="1"/>
</dbReference>
<dbReference type="OrthoDB" id="27832at2759"/>
<feature type="region of interest" description="Disordered" evidence="3">
    <location>
        <begin position="378"/>
        <end position="430"/>
    </location>
</feature>
<feature type="domain" description="MIF4G" evidence="4">
    <location>
        <begin position="641"/>
        <end position="849"/>
    </location>
</feature>
<sequence length="1091" mass="124219">MSAQQDVIEKHKNLRDLNVQAYSNDEDGSSAKLDSSLKRHTTFLKRIKLGLGADNAPTNIKDIQQLSLTKHVEEIVANIPEGVVKCKSEKDAWAAVEIISALHQRFPSTFTTPLVNLLSTALAPPSKAHLATLTQEQKDKEETARVNRQRPMLRVAGELYLVGVIQDAPKKAKDTDTSSKPPDGWLFVKLKELLATDKEHTNVPILISFIKHFGNLVYGHGGPESRYVDGYTQDRFRSLSAAYYETVSKKLVKEHLKLQEQDKRNHEAYIRSGEIFEDRQQNYEKLTKAYEKLLSSTQTLSELLHIAMPELPKEQSKGLGGLVVADGSTAFSREHEEYDSTIGKWEDEEAKNFYEDVLDLADIVPPSVLASVLGKKEVDPEAQKADAEREKEREKEQQEQKEQKEKEKEQLVNSLTAATSEEPEEGMQAGPSAQLNALFARLPEMNNRAMIDQVAVEFAMFNSKAARKRAIKSIAAVPRNRSDVLPYYARLTAILSKHMPDIGKGVVDLLDDEFRYMQRKKNLVKELAESRTKNTRFISELTKFKVVPTHFILHCYKVLLDDFTGVNIDVLAIFLETCGRYLLRTEETSEKMKIFLDLMKRKQQLQHLDQRQQLILENAYYQCNPPERSSRPEKYRSPTELFVRHLIYDVLARKTVDKVAKLLRKLHWEEEDTLKVLLNVFTKVWKIKYGAIPLLAILVYDLQRFHPDFCVMVVDRVLEDIKCGVEQNIFKYNQRRVSTIKYLGELYNYRSVQPTQIFDVLWMLVTYGHPGGRPLPGVFTVLDAPTDLFRVRLVCTLLDACGGCFDQGVQRKRLDDFLIFFQMYVTTKAALPMDIDFMYTDTLEALRLGINIKRTFEEAVRGVDEMIADDHQQQVESQDEELAYDGADSGDENVGGAGDARDVEQEQGEDDGEGEGPDAEVDEDDASESESEMIQNDADNNLDDDIVLREKEKHEIPPEEEDEFNRELAKMATDASDSKKVDKRALFDLTLPTMKREESTTSTDPSQMKFTVLTKKGAKQQTKTVDVPSESALAVNSRTNALQDQHEQAQLKRLVLDYEKRDAAAHDVSERKQWDQLSKATGMKINFKQDG</sequence>
<feature type="compositionally biased region" description="Acidic residues" evidence="3">
    <location>
        <begin position="905"/>
        <end position="931"/>
    </location>
</feature>
<dbReference type="PANTHER" id="PTHR12839:SF7">
    <property type="entry name" value="REGULATOR OF NONSENSE TRANSCRIPTS 2"/>
    <property type="match status" value="1"/>
</dbReference>